<dbReference type="PROSITE" id="PS51420">
    <property type="entry name" value="RHO"/>
    <property type="match status" value="1"/>
</dbReference>
<dbReference type="Gene3D" id="3.40.50.300">
    <property type="entry name" value="P-loop containing nucleotide triphosphate hydrolases"/>
    <property type="match status" value="1"/>
</dbReference>
<name>A0ABD1DK32_CULPP</name>
<dbReference type="InterPro" id="IPR001806">
    <property type="entry name" value="Small_GTPase"/>
</dbReference>
<dbReference type="EMBL" id="JBEHCU010005591">
    <property type="protein sequence ID" value="KAL1399322.1"/>
    <property type="molecule type" value="Genomic_DNA"/>
</dbReference>
<keyword evidence="3" id="KW-1185">Reference proteome</keyword>
<reference evidence="2 3" key="1">
    <citation type="submission" date="2024-05" db="EMBL/GenBank/DDBJ databases">
        <title>Culex pipiens pipiens assembly and annotation.</title>
        <authorList>
            <person name="Alout H."/>
            <person name="Durand T."/>
        </authorList>
    </citation>
    <scope>NUCLEOTIDE SEQUENCE [LARGE SCALE GENOMIC DNA]</scope>
    <source>
        <strain evidence="2">HA-2024</strain>
        <tissue evidence="2">Whole body</tissue>
    </source>
</reference>
<protein>
    <recommendedName>
        <fullName evidence="4">Ras-related protein Rab-39B</fullName>
    </recommendedName>
</protein>
<evidence type="ECO:0000313" key="3">
    <source>
        <dbReference type="Proteomes" id="UP001562425"/>
    </source>
</evidence>
<dbReference type="PANTHER" id="PTHR47979">
    <property type="entry name" value="DRAB11-RELATED"/>
    <property type="match status" value="1"/>
</dbReference>
<dbReference type="InterPro" id="IPR005225">
    <property type="entry name" value="Small_GTP-bd"/>
</dbReference>
<dbReference type="Proteomes" id="UP001562425">
    <property type="component" value="Unassembled WGS sequence"/>
</dbReference>
<dbReference type="PRINTS" id="PR00449">
    <property type="entry name" value="RASTRNSFRMNG"/>
</dbReference>
<dbReference type="NCBIfam" id="TIGR00231">
    <property type="entry name" value="small_GTP"/>
    <property type="match status" value="1"/>
</dbReference>
<dbReference type="SMART" id="SM00175">
    <property type="entry name" value="RAB"/>
    <property type="match status" value="1"/>
</dbReference>
<dbReference type="InterPro" id="IPR027417">
    <property type="entry name" value="P-loop_NTPase"/>
</dbReference>
<dbReference type="SMART" id="SM00173">
    <property type="entry name" value="RAS"/>
    <property type="match status" value="1"/>
</dbReference>
<dbReference type="PROSITE" id="PS51421">
    <property type="entry name" value="RAS"/>
    <property type="match status" value="1"/>
</dbReference>
<comment type="similarity">
    <text evidence="1">Belongs to the small GTPase superfamily. Rab family.</text>
</comment>
<evidence type="ECO:0000256" key="1">
    <source>
        <dbReference type="ARBA" id="ARBA00006270"/>
    </source>
</evidence>
<gene>
    <name evidence="2" type="ORF">pipiens_008309</name>
</gene>
<evidence type="ECO:0000313" key="2">
    <source>
        <dbReference type="EMBL" id="KAL1399322.1"/>
    </source>
</evidence>
<proteinExistence type="inferred from homology"/>
<organism evidence="2 3">
    <name type="scientific">Culex pipiens pipiens</name>
    <name type="common">Northern house mosquito</name>
    <dbReference type="NCBI Taxonomy" id="38569"/>
    <lineage>
        <taxon>Eukaryota</taxon>
        <taxon>Metazoa</taxon>
        <taxon>Ecdysozoa</taxon>
        <taxon>Arthropoda</taxon>
        <taxon>Hexapoda</taxon>
        <taxon>Insecta</taxon>
        <taxon>Pterygota</taxon>
        <taxon>Neoptera</taxon>
        <taxon>Endopterygota</taxon>
        <taxon>Diptera</taxon>
        <taxon>Nematocera</taxon>
        <taxon>Culicoidea</taxon>
        <taxon>Culicidae</taxon>
        <taxon>Culicinae</taxon>
        <taxon>Culicini</taxon>
        <taxon>Culex</taxon>
        <taxon>Culex</taxon>
    </lineage>
</organism>
<dbReference type="SMART" id="SM00174">
    <property type="entry name" value="RHO"/>
    <property type="match status" value="1"/>
</dbReference>
<dbReference type="SUPFAM" id="SSF52540">
    <property type="entry name" value="P-loop containing nucleoside triphosphate hydrolases"/>
    <property type="match status" value="1"/>
</dbReference>
<dbReference type="PROSITE" id="PS51419">
    <property type="entry name" value="RAB"/>
    <property type="match status" value="1"/>
</dbReference>
<evidence type="ECO:0008006" key="4">
    <source>
        <dbReference type="Google" id="ProtNLM"/>
    </source>
</evidence>
<dbReference type="InterPro" id="IPR050209">
    <property type="entry name" value="Rab_GTPases_membrane_traffic"/>
</dbReference>
<dbReference type="AlphaFoldDB" id="A0ABD1DK32"/>
<comment type="caution">
    <text evidence="2">The sequence shown here is derived from an EMBL/GenBank/DDBJ whole genome shotgun (WGS) entry which is preliminary data.</text>
</comment>
<sequence>MVQIRVWCIAPNRDQEPTPAWRHATQPAGAAFRALWAIVQIGRSRTGTVDDDDGKPFKKFSSWPSDPTVGVDFFAHLIEVKDGTRIKLQLWDTAGQERFRSITKSYYRNSVGVLLVYDITNHASFEHIPLWMMEAKRHIEPHRPVFALVGCKLDLVNSGVQRREVSVEEARSFAEQHGLIFVETSARTGVNVREAFSLVTQEVYNRIQSGEYKVEDGWDGIKKGFPRPSNLDFNLVVAESARSSCC</sequence>
<dbReference type="Pfam" id="PF00071">
    <property type="entry name" value="Ras"/>
    <property type="match status" value="1"/>
</dbReference>
<dbReference type="FunFam" id="3.40.50.300:FF:001447">
    <property type="entry name" value="Ras-related protein Rab-1B"/>
    <property type="match status" value="1"/>
</dbReference>
<accession>A0ABD1DK32</accession>